<keyword evidence="1" id="KW-0812">Transmembrane</keyword>
<keyword evidence="1" id="KW-1133">Transmembrane helix</keyword>
<feature type="transmembrane region" description="Helical" evidence="1">
    <location>
        <begin position="37"/>
        <end position="57"/>
    </location>
</feature>
<evidence type="ECO:0000313" key="2">
    <source>
        <dbReference type="EMBL" id="NYI10547.1"/>
    </source>
</evidence>
<dbReference type="EMBL" id="JACBZI010000001">
    <property type="protein sequence ID" value="NYI10547.1"/>
    <property type="molecule type" value="Genomic_DNA"/>
</dbReference>
<dbReference type="InterPro" id="IPR046550">
    <property type="entry name" value="DUF6704"/>
</dbReference>
<evidence type="ECO:0000256" key="1">
    <source>
        <dbReference type="SAM" id="Phobius"/>
    </source>
</evidence>
<dbReference type="AlphaFoldDB" id="A0A7Y9YGB5"/>
<name>A0A7Y9YGB5_9ACTN</name>
<dbReference type="Proteomes" id="UP000537326">
    <property type="component" value="Unassembled WGS sequence"/>
</dbReference>
<reference evidence="2 3" key="1">
    <citation type="submission" date="2020-07" db="EMBL/GenBank/DDBJ databases">
        <title>Sequencing the genomes of 1000 actinobacteria strains.</title>
        <authorList>
            <person name="Klenk H.-P."/>
        </authorList>
    </citation>
    <scope>NUCLEOTIDE SEQUENCE [LARGE SCALE GENOMIC DNA]</scope>
    <source>
        <strain evidence="2 3">DSM 18248</strain>
    </source>
</reference>
<protein>
    <submittedName>
        <fullName evidence="2">Cyanate permease</fullName>
    </submittedName>
</protein>
<gene>
    <name evidence="2" type="ORF">BKA05_002062</name>
</gene>
<accession>A0A7Y9YGB5</accession>
<dbReference type="RefSeq" id="WP_179531364.1">
    <property type="nucleotide sequence ID" value="NZ_BAAAPP010000010.1"/>
</dbReference>
<organism evidence="2 3">
    <name type="scientific">Nocardioides marinus</name>
    <dbReference type="NCBI Taxonomy" id="374514"/>
    <lineage>
        <taxon>Bacteria</taxon>
        <taxon>Bacillati</taxon>
        <taxon>Actinomycetota</taxon>
        <taxon>Actinomycetes</taxon>
        <taxon>Propionibacteriales</taxon>
        <taxon>Nocardioidaceae</taxon>
        <taxon>Nocardioides</taxon>
    </lineage>
</organism>
<sequence length="65" mass="6650">MSNSHGNTPAAWSAVVVGLLGFVVGSVGLIFDPISMPVFWAGVVITLAGGVVFLVMAKMGLHEGH</sequence>
<dbReference type="Pfam" id="PF20447">
    <property type="entry name" value="DUF6704"/>
    <property type="match status" value="1"/>
</dbReference>
<feature type="transmembrane region" description="Helical" evidence="1">
    <location>
        <begin position="12"/>
        <end position="31"/>
    </location>
</feature>
<evidence type="ECO:0000313" key="3">
    <source>
        <dbReference type="Proteomes" id="UP000537326"/>
    </source>
</evidence>
<comment type="caution">
    <text evidence="2">The sequence shown here is derived from an EMBL/GenBank/DDBJ whole genome shotgun (WGS) entry which is preliminary data.</text>
</comment>
<dbReference type="NCBIfam" id="NF041681">
    <property type="entry name" value="HGxxPAAW"/>
    <property type="match status" value="1"/>
</dbReference>
<keyword evidence="3" id="KW-1185">Reference proteome</keyword>
<proteinExistence type="predicted"/>
<keyword evidence="1" id="KW-0472">Membrane</keyword>